<proteinExistence type="predicted"/>
<name>A0ABN9GCH7_9NEOB</name>
<evidence type="ECO:0000313" key="2">
    <source>
        <dbReference type="Proteomes" id="UP001162483"/>
    </source>
</evidence>
<accession>A0ABN9GCH7</accession>
<sequence length="130" mass="14252">MPLIRSDLLLLTWRVTRRFSACSLVPYRPLRYQLGLSDFALAQPSIHPSHRGHPTSSHLALPGWSPWRTPLPLTGVLSSGDLVSGYYKSIPTIRGPGEQVPWGLDSALWARLTSGVLVVPLGGPSQFVRS</sequence>
<dbReference type="EMBL" id="CATNWA010018087">
    <property type="protein sequence ID" value="CAI9605208.1"/>
    <property type="molecule type" value="Genomic_DNA"/>
</dbReference>
<reference evidence="1" key="1">
    <citation type="submission" date="2023-05" db="EMBL/GenBank/DDBJ databases">
        <authorList>
            <person name="Stuckert A."/>
        </authorList>
    </citation>
    <scope>NUCLEOTIDE SEQUENCE</scope>
</reference>
<feature type="non-terminal residue" evidence="1">
    <location>
        <position position="130"/>
    </location>
</feature>
<keyword evidence="2" id="KW-1185">Reference proteome</keyword>
<evidence type="ECO:0000313" key="1">
    <source>
        <dbReference type="EMBL" id="CAI9605208.1"/>
    </source>
</evidence>
<comment type="caution">
    <text evidence="1">The sequence shown here is derived from an EMBL/GenBank/DDBJ whole genome shotgun (WGS) entry which is preliminary data.</text>
</comment>
<protein>
    <submittedName>
        <fullName evidence="1">Uncharacterized protein</fullName>
    </submittedName>
</protein>
<gene>
    <name evidence="1" type="ORF">SPARVUS_LOCUS13561973</name>
</gene>
<organism evidence="1 2">
    <name type="scientific">Staurois parvus</name>
    <dbReference type="NCBI Taxonomy" id="386267"/>
    <lineage>
        <taxon>Eukaryota</taxon>
        <taxon>Metazoa</taxon>
        <taxon>Chordata</taxon>
        <taxon>Craniata</taxon>
        <taxon>Vertebrata</taxon>
        <taxon>Euteleostomi</taxon>
        <taxon>Amphibia</taxon>
        <taxon>Batrachia</taxon>
        <taxon>Anura</taxon>
        <taxon>Neobatrachia</taxon>
        <taxon>Ranoidea</taxon>
        <taxon>Ranidae</taxon>
        <taxon>Staurois</taxon>
    </lineage>
</organism>
<dbReference type="Proteomes" id="UP001162483">
    <property type="component" value="Unassembled WGS sequence"/>
</dbReference>